<dbReference type="EMBL" id="PSNY01000002">
    <property type="protein sequence ID" value="PPE71363.1"/>
    <property type="molecule type" value="Genomic_DNA"/>
</dbReference>
<feature type="transmembrane region" description="Helical" evidence="8">
    <location>
        <begin position="457"/>
        <end position="475"/>
    </location>
</feature>
<evidence type="ECO:0000313" key="9">
    <source>
        <dbReference type="EMBL" id="PPE71363.1"/>
    </source>
</evidence>
<sequence>MASRESAWADHHRCRGRAAPHAGPAGAPGGACRRPAAQECLAGGRAVQMSALSNARWLGLAQAARIVLQIGGVLVMSRLLNPRDYGLVAMSMVVVNLAVIVRDLGTVQAVIQKKELDEETKHTAFWFACVMGSAVGAAVMLIAPWLAAGYRTPEVAGILMLLALPFPIGASASVHQALLERQHRFATIARIEVSSQAIGLLVGIAAALNGFGAYSLVMQALVAPILGTLQMWHASPWRPRFRFSREALRGLWGFSGYLVGFQLINYFSRNADSFIIGRMLGPASLGPYTLSYRLMLFPMMNLTLVASRALFPVMSRQQDDREAMGRLYLRVLFVIACITGPLMAGLFVLREEFVDTVLGSKWHEVAGIVAWLAPVGFIQSLVATTGTVFMATGRTRLMFFLGLYSATLMVSSFVIGVHWGVLGVAQAYFVANVLNALPCLHIALRQVGLGLADLAKTLARPLGVTVLMAVAVGLAGEPLSSTLHSMLLRLVGGVLVGVAVYAVLTFVLNRTAIQELRRFVAR</sequence>
<feature type="transmembrane region" description="Helical" evidence="8">
    <location>
        <begin position="85"/>
        <end position="104"/>
    </location>
</feature>
<feature type="transmembrane region" description="Helical" evidence="8">
    <location>
        <begin position="397"/>
        <end position="421"/>
    </location>
</feature>
<dbReference type="GO" id="GO:0005886">
    <property type="term" value="C:plasma membrane"/>
    <property type="evidence" value="ECO:0007669"/>
    <property type="project" value="UniProtKB-SubCell"/>
</dbReference>
<comment type="caution">
    <text evidence="9">The sequence shown here is derived from an EMBL/GenBank/DDBJ whole genome shotgun (WGS) entry which is preliminary data.</text>
</comment>
<feature type="transmembrane region" description="Helical" evidence="8">
    <location>
        <begin position="125"/>
        <end position="146"/>
    </location>
</feature>
<keyword evidence="10" id="KW-1185">Reference proteome</keyword>
<evidence type="ECO:0000256" key="7">
    <source>
        <dbReference type="SAM" id="MobiDB-lite"/>
    </source>
</evidence>
<feature type="transmembrane region" description="Helical" evidence="8">
    <location>
        <begin position="191"/>
        <end position="211"/>
    </location>
</feature>
<dbReference type="InterPro" id="IPR050833">
    <property type="entry name" value="Poly_Biosynth_Transport"/>
</dbReference>
<feature type="region of interest" description="Disordered" evidence="7">
    <location>
        <begin position="1"/>
        <end position="30"/>
    </location>
</feature>
<evidence type="ECO:0000313" key="10">
    <source>
        <dbReference type="Proteomes" id="UP000239406"/>
    </source>
</evidence>
<feature type="transmembrane region" description="Helical" evidence="8">
    <location>
        <begin position="327"/>
        <end position="348"/>
    </location>
</feature>
<dbReference type="Proteomes" id="UP000239406">
    <property type="component" value="Unassembled WGS sequence"/>
</dbReference>
<organism evidence="9 10">
    <name type="scientific">Caldimonas thermodepolymerans</name>
    <dbReference type="NCBI Taxonomy" id="215580"/>
    <lineage>
        <taxon>Bacteria</taxon>
        <taxon>Pseudomonadati</taxon>
        <taxon>Pseudomonadota</taxon>
        <taxon>Betaproteobacteria</taxon>
        <taxon>Burkholderiales</taxon>
        <taxon>Sphaerotilaceae</taxon>
        <taxon>Caldimonas</taxon>
    </lineage>
</organism>
<dbReference type="Pfam" id="PF13440">
    <property type="entry name" value="Polysacc_synt_3"/>
    <property type="match status" value="1"/>
</dbReference>
<comment type="similarity">
    <text evidence="2">Belongs to the polysaccharide synthase family.</text>
</comment>
<dbReference type="PANTHER" id="PTHR30250:SF10">
    <property type="entry name" value="LIPOPOLYSACCHARIDE BIOSYNTHESIS PROTEIN WZXC"/>
    <property type="match status" value="1"/>
</dbReference>
<evidence type="ECO:0000256" key="1">
    <source>
        <dbReference type="ARBA" id="ARBA00004651"/>
    </source>
</evidence>
<keyword evidence="4 8" id="KW-0812">Transmembrane</keyword>
<feature type="compositionally biased region" description="Low complexity" evidence="7">
    <location>
        <begin position="19"/>
        <end position="30"/>
    </location>
</feature>
<evidence type="ECO:0000256" key="2">
    <source>
        <dbReference type="ARBA" id="ARBA00007430"/>
    </source>
</evidence>
<dbReference type="CDD" id="cd13127">
    <property type="entry name" value="MATE_tuaB_like"/>
    <property type="match status" value="1"/>
</dbReference>
<gene>
    <name evidence="9" type="ORF">C1702_02795</name>
</gene>
<feature type="transmembrane region" description="Helical" evidence="8">
    <location>
        <begin position="487"/>
        <end position="508"/>
    </location>
</feature>
<evidence type="ECO:0000256" key="5">
    <source>
        <dbReference type="ARBA" id="ARBA00022989"/>
    </source>
</evidence>
<protein>
    <submittedName>
        <fullName evidence="9">Colanic acid exporter</fullName>
    </submittedName>
</protein>
<evidence type="ECO:0000256" key="4">
    <source>
        <dbReference type="ARBA" id="ARBA00022692"/>
    </source>
</evidence>
<evidence type="ECO:0000256" key="3">
    <source>
        <dbReference type="ARBA" id="ARBA00022475"/>
    </source>
</evidence>
<evidence type="ECO:0000256" key="6">
    <source>
        <dbReference type="ARBA" id="ARBA00023136"/>
    </source>
</evidence>
<dbReference type="NCBIfam" id="NF007773">
    <property type="entry name" value="PRK10459.1"/>
    <property type="match status" value="1"/>
</dbReference>
<dbReference type="AlphaFoldDB" id="A0A2S5T8R1"/>
<evidence type="ECO:0000256" key="8">
    <source>
        <dbReference type="SAM" id="Phobius"/>
    </source>
</evidence>
<dbReference type="PANTHER" id="PTHR30250">
    <property type="entry name" value="PST FAMILY PREDICTED COLANIC ACID TRANSPORTER"/>
    <property type="match status" value="1"/>
</dbReference>
<feature type="transmembrane region" description="Helical" evidence="8">
    <location>
        <begin position="368"/>
        <end position="390"/>
    </location>
</feature>
<accession>A0A2S5T8R1</accession>
<keyword evidence="5 8" id="KW-1133">Transmembrane helix</keyword>
<proteinExistence type="inferred from homology"/>
<feature type="transmembrane region" description="Helical" evidence="8">
    <location>
        <begin position="57"/>
        <end position="79"/>
    </location>
</feature>
<name>A0A2S5T8R1_9BURK</name>
<keyword evidence="3" id="KW-1003">Cell membrane</keyword>
<comment type="subcellular location">
    <subcellularLocation>
        <location evidence="1">Cell membrane</location>
        <topology evidence="1">Multi-pass membrane protein</topology>
    </subcellularLocation>
</comment>
<feature type="transmembrane region" description="Helical" evidence="8">
    <location>
        <begin position="427"/>
        <end position="445"/>
    </location>
</feature>
<feature type="transmembrane region" description="Helical" evidence="8">
    <location>
        <begin position="288"/>
        <end position="306"/>
    </location>
</feature>
<feature type="transmembrane region" description="Helical" evidence="8">
    <location>
        <begin position="158"/>
        <end position="179"/>
    </location>
</feature>
<reference evidence="9 10" key="1">
    <citation type="submission" date="2018-02" db="EMBL/GenBank/DDBJ databases">
        <title>Reclassifiation of [Polyangium] brachysporum DSM 7029 as Guopingzhaonella breviflexa gen. nov., sp. nov., a member of the family Comamonadaceae.</title>
        <authorList>
            <person name="Tang B."/>
        </authorList>
    </citation>
    <scope>NUCLEOTIDE SEQUENCE [LARGE SCALE GENOMIC DNA]</scope>
    <source>
        <strain evidence="9 10">DSM 15344</strain>
    </source>
</reference>
<keyword evidence="6 8" id="KW-0472">Membrane</keyword>